<name>A0AAD5LEP6_9CRUS</name>
<feature type="coiled-coil region" evidence="1">
    <location>
        <begin position="512"/>
        <end position="539"/>
    </location>
</feature>
<feature type="region of interest" description="Disordered" evidence="2">
    <location>
        <begin position="748"/>
        <end position="935"/>
    </location>
</feature>
<feature type="region of interest" description="Disordered" evidence="2">
    <location>
        <begin position="13"/>
        <end position="120"/>
    </location>
</feature>
<feature type="region of interest" description="Disordered" evidence="2">
    <location>
        <begin position="551"/>
        <end position="594"/>
    </location>
</feature>
<protein>
    <recommendedName>
        <fullName evidence="5">Nck-associated protein 5 nap-5 peripheral clock protein</fullName>
    </recommendedName>
</protein>
<feature type="region of interest" description="Disordered" evidence="2">
    <location>
        <begin position="1315"/>
        <end position="1363"/>
    </location>
</feature>
<feature type="compositionally biased region" description="Low complexity" evidence="2">
    <location>
        <begin position="38"/>
        <end position="53"/>
    </location>
</feature>
<keyword evidence="4" id="KW-1185">Reference proteome</keyword>
<feature type="coiled-coil region" evidence="1">
    <location>
        <begin position="424"/>
        <end position="465"/>
    </location>
</feature>
<keyword evidence="1" id="KW-0175">Coiled coil</keyword>
<feature type="region of interest" description="Disordered" evidence="2">
    <location>
        <begin position="334"/>
        <end position="398"/>
    </location>
</feature>
<feature type="compositionally biased region" description="Basic and acidic residues" evidence="2">
    <location>
        <begin position="978"/>
        <end position="997"/>
    </location>
</feature>
<dbReference type="GO" id="GO:0007019">
    <property type="term" value="P:microtubule depolymerization"/>
    <property type="evidence" value="ECO:0007669"/>
    <property type="project" value="TreeGrafter"/>
</dbReference>
<feature type="compositionally biased region" description="Basic and acidic residues" evidence="2">
    <location>
        <begin position="1007"/>
        <end position="1027"/>
    </location>
</feature>
<feature type="compositionally biased region" description="Low complexity" evidence="2">
    <location>
        <begin position="334"/>
        <end position="352"/>
    </location>
</feature>
<feature type="region of interest" description="Disordered" evidence="2">
    <location>
        <begin position="176"/>
        <end position="287"/>
    </location>
</feature>
<feature type="region of interest" description="Disordered" evidence="2">
    <location>
        <begin position="620"/>
        <end position="650"/>
    </location>
</feature>
<feature type="compositionally biased region" description="Low complexity" evidence="2">
    <location>
        <begin position="1316"/>
        <end position="1330"/>
    </location>
</feature>
<dbReference type="InterPro" id="IPR026163">
    <property type="entry name" value="Nckap5l"/>
</dbReference>
<evidence type="ECO:0000313" key="4">
    <source>
        <dbReference type="Proteomes" id="UP000820818"/>
    </source>
</evidence>
<feature type="region of interest" description="Disordered" evidence="2">
    <location>
        <begin position="1175"/>
        <end position="1198"/>
    </location>
</feature>
<evidence type="ECO:0000256" key="1">
    <source>
        <dbReference type="SAM" id="Coils"/>
    </source>
</evidence>
<feature type="compositionally biased region" description="Low complexity" evidence="2">
    <location>
        <begin position="951"/>
        <end position="960"/>
    </location>
</feature>
<feature type="region of interest" description="Disordered" evidence="2">
    <location>
        <begin position="948"/>
        <end position="1156"/>
    </location>
</feature>
<evidence type="ECO:0000313" key="3">
    <source>
        <dbReference type="EMBL" id="KAI9561356.1"/>
    </source>
</evidence>
<sequence>MVLNLFKTLASKNEAAHRTQNHHQSARGNQDVAAGYQRSSATTGSTSSAGRISRMARSLPQHVPEVLTRPDSASGLSSSAKATSFTAGGPAIMNRLTTTSPTGHQLLTGSLSAPSSPSQLAKSSIPLKMRQGVGRNNAPPPNIIVEKGRIEFVKNADTSPPSPLATNEKHKLVMGTKIFRPPTSCKKTSPEATEEMPPKGGQPKSKESGSISFRDRSASPKFNSARESTPPLQPDSKIPSGRAKPTTPDVVGTTSATNGRNLIPRPGFINKSRETSPSPQSSAAKTLSIPAAACKSGASSSSSVPVSPNLIRWRAKLSGSSGPCVTNHLNVASSSSSVAGSHPPAAAKKTTAPAPPVGMVKQSGNSAKSCPLSSSSSSKPTAVGQVEEGTPADADPTNNQMQLLNLHYEVKRLEETVHTLLPLRHQQTALIQSYEERLSEAQTRLAAAEAEVAQLKERLARCEGAEVDGRQVIQQLEADKSSMAASHEQQRIVFDKCLDEIANHVVQALISQKNLQGECRRLRSQVSDLEQRNVALNLLLTQSLRDSMLENNKKPMGPAMAATDGMVKSNSYDLPPVTSNSNQRDSLCSTVSDSEIRMNSSSSIFETGSTVRPLVSKDSNWTLSSSSSSSSSTASQAALAVQQPSEQTNPVERAEKLLAVLKHRLFSAQLNSYKSIRMQPRYNGEVRRSLVLPAQQQAEVSLPARPSTLSFCPSASVSNKETTMASVNDPSTPSVRALVQVLEKRVANPLPSSSSSSLEKADKSPRPPLPIAPGLVRSIRNAAVSTGDSCSSDSPASKDEGYSTMSSDVQVDSSSSSSSSFIASGCSSPATLRRSASGSTPSSTTRSLPMAKRKTLLNSSSSSSSANSSSLSSSDSRPSQPNRSISLQETHSGAVGLEELKEEASDETNDDGIVGGKYPESSVPSSGQFSDYGASSFKREWPGVQLGTLCEDWSPSSVASDSEDVESDRDGIFSPARNQEDHSVPKWKSDDELYKADQEEDVATGEESWKTLDLRNKPHQSEHDAQHPLRRTRAQVQLSSDPSAGEPSSNHSAPEPASQNEERVPPNYSEHEMEDWILDDREHEPSPSESEETAGATALPAISENSYESDGDDEEEEEEEEFFVPEIYSPTCEMATQETTGSDADEEAEEESLDTEFTRDYYRLVKFESNRSLANSEKYDHCPPGSETASESAGLFPPPDRQVALQTVLDFIAEQQRYCAIRETADAVTPELPHPNGLDKEPSTGTNSLLQLRHLLADDDSSREADSSGDEDRDGSADLHTGFSTNWMPVHSHGAELVDLSNAEVRASVLEQLLRSTSTSSINESSSSDSFEGNDEKEFSLDSSQESCPPPIASPPAGEDSQC</sequence>
<dbReference type="GO" id="GO:0035371">
    <property type="term" value="C:microtubule plus-end"/>
    <property type="evidence" value="ECO:0007669"/>
    <property type="project" value="TreeGrafter"/>
</dbReference>
<dbReference type="PANTHER" id="PTHR21740">
    <property type="entry name" value="NCK-ASSOCIATED PROTEIN 5"/>
    <property type="match status" value="1"/>
</dbReference>
<dbReference type="PANTHER" id="PTHR21740:SF8">
    <property type="entry name" value="NCK-ASSOCIATED PROTEIN 5"/>
    <property type="match status" value="1"/>
</dbReference>
<evidence type="ECO:0008006" key="5">
    <source>
        <dbReference type="Google" id="ProtNLM"/>
    </source>
</evidence>
<organism evidence="3 4">
    <name type="scientific">Daphnia sinensis</name>
    <dbReference type="NCBI Taxonomy" id="1820382"/>
    <lineage>
        <taxon>Eukaryota</taxon>
        <taxon>Metazoa</taxon>
        <taxon>Ecdysozoa</taxon>
        <taxon>Arthropoda</taxon>
        <taxon>Crustacea</taxon>
        <taxon>Branchiopoda</taxon>
        <taxon>Diplostraca</taxon>
        <taxon>Cladocera</taxon>
        <taxon>Anomopoda</taxon>
        <taxon>Daphniidae</taxon>
        <taxon>Daphnia</taxon>
        <taxon>Daphnia similis group</taxon>
    </lineage>
</organism>
<feature type="compositionally biased region" description="Low complexity" evidence="2">
    <location>
        <begin position="859"/>
        <end position="879"/>
    </location>
</feature>
<feature type="compositionally biased region" description="Polar residues" evidence="2">
    <location>
        <begin position="880"/>
        <end position="891"/>
    </location>
</feature>
<feature type="compositionally biased region" description="Polar residues" evidence="2">
    <location>
        <begin position="275"/>
        <end position="285"/>
    </location>
</feature>
<evidence type="ECO:0000256" key="2">
    <source>
        <dbReference type="SAM" id="MobiDB-lite"/>
    </source>
</evidence>
<feature type="compositionally biased region" description="Low complexity" evidence="2">
    <location>
        <begin position="110"/>
        <end position="120"/>
    </location>
</feature>
<feature type="compositionally biased region" description="Acidic residues" evidence="2">
    <location>
        <begin position="1143"/>
        <end position="1154"/>
    </location>
</feature>
<feature type="compositionally biased region" description="Polar residues" evidence="2">
    <location>
        <begin position="362"/>
        <end position="372"/>
    </location>
</feature>
<dbReference type="Proteomes" id="UP000820818">
    <property type="component" value="Linkage Group LG3"/>
</dbReference>
<proteinExistence type="predicted"/>
<dbReference type="EMBL" id="WJBH02000003">
    <property type="protein sequence ID" value="KAI9561356.1"/>
    <property type="molecule type" value="Genomic_DNA"/>
</dbReference>
<feature type="region of interest" description="Disordered" evidence="2">
    <location>
        <begin position="1259"/>
        <end position="1286"/>
    </location>
</feature>
<feature type="compositionally biased region" description="Polar residues" evidence="2">
    <location>
        <begin position="95"/>
        <end position="109"/>
    </location>
</feature>
<feature type="compositionally biased region" description="Acidic residues" evidence="2">
    <location>
        <begin position="1107"/>
        <end position="1123"/>
    </location>
</feature>
<feature type="compositionally biased region" description="Polar residues" evidence="2">
    <location>
        <begin position="74"/>
        <end position="86"/>
    </location>
</feature>
<feature type="compositionally biased region" description="Polar residues" evidence="2">
    <location>
        <begin position="834"/>
        <end position="847"/>
    </location>
</feature>
<gene>
    <name evidence="3" type="ORF">GHT06_012313</name>
</gene>
<reference evidence="3 4" key="1">
    <citation type="submission" date="2022-05" db="EMBL/GenBank/DDBJ databases">
        <title>A multi-omics perspective on studying reproductive biology in Daphnia sinensis.</title>
        <authorList>
            <person name="Jia J."/>
        </authorList>
    </citation>
    <scope>NUCLEOTIDE SEQUENCE [LARGE SCALE GENOMIC DNA]</scope>
    <source>
        <strain evidence="3 4">WSL</strain>
    </source>
</reference>
<feature type="compositionally biased region" description="Polar residues" evidence="2">
    <location>
        <begin position="568"/>
        <end position="594"/>
    </location>
</feature>
<feature type="compositionally biased region" description="Polar residues" evidence="2">
    <location>
        <begin position="1034"/>
        <end position="1052"/>
    </location>
</feature>
<feature type="compositionally biased region" description="Low complexity" evidence="2">
    <location>
        <begin position="803"/>
        <end position="828"/>
    </location>
</feature>
<comment type="caution">
    <text evidence="3">The sequence shown here is derived from an EMBL/GenBank/DDBJ whole genome shotgun (WGS) entry which is preliminary data.</text>
</comment>
<feature type="compositionally biased region" description="Polar residues" evidence="2">
    <location>
        <begin position="783"/>
        <end position="795"/>
    </location>
</feature>
<dbReference type="GO" id="GO:0001578">
    <property type="term" value="P:microtubule bundle formation"/>
    <property type="evidence" value="ECO:0007669"/>
    <property type="project" value="TreeGrafter"/>
</dbReference>
<accession>A0AAD5LEP6</accession>